<gene>
    <name evidence="2" type="primary">NCL1_40553</name>
    <name evidence="2" type="ORF">TNIN_317161</name>
</gene>
<sequence>MWVYILFMAVSAKVALGDVNCTMSPSQECENLDIIKGIPATAAEFEELCPEVQTLVTCLREYDVSCPDGRYSKMFEDEHYFNLRDLLTELCNPESQLHKDVAENIKCYSETFKNAMCSAKAWSVIEPYIDTDSFGIFPKRISCLREVFVGSCLANDISNNCNSAAKDAALEIFRRAIYLKKYCTAENAQELLDEMDNFGLEEENKELVTRTLRKLIQTDSNVTFSFL</sequence>
<name>A0A8X6MBA7_9ARAC</name>
<proteinExistence type="predicted"/>
<reference evidence="2" key="1">
    <citation type="submission" date="2020-08" db="EMBL/GenBank/DDBJ databases">
        <title>Multicomponent nature underlies the extraordinary mechanical properties of spider dragline silk.</title>
        <authorList>
            <person name="Kono N."/>
            <person name="Nakamura H."/>
            <person name="Mori M."/>
            <person name="Yoshida Y."/>
            <person name="Ohtoshi R."/>
            <person name="Malay A.D."/>
            <person name="Moran D.A.P."/>
            <person name="Tomita M."/>
            <person name="Numata K."/>
            <person name="Arakawa K."/>
        </authorList>
    </citation>
    <scope>NUCLEOTIDE SEQUENCE</scope>
</reference>
<evidence type="ECO:0000313" key="3">
    <source>
        <dbReference type="Proteomes" id="UP000886998"/>
    </source>
</evidence>
<feature type="signal peptide" evidence="1">
    <location>
        <begin position="1"/>
        <end position="17"/>
    </location>
</feature>
<dbReference type="Proteomes" id="UP000886998">
    <property type="component" value="Unassembled WGS sequence"/>
</dbReference>
<keyword evidence="1" id="KW-0732">Signal</keyword>
<dbReference type="OrthoDB" id="6425416at2759"/>
<dbReference type="AlphaFoldDB" id="A0A8X6MBA7"/>
<evidence type="ECO:0000313" key="2">
    <source>
        <dbReference type="EMBL" id="GFS43386.1"/>
    </source>
</evidence>
<keyword evidence="3" id="KW-1185">Reference proteome</keyword>
<evidence type="ECO:0008006" key="4">
    <source>
        <dbReference type="Google" id="ProtNLM"/>
    </source>
</evidence>
<comment type="caution">
    <text evidence="2">The sequence shown here is derived from an EMBL/GenBank/DDBJ whole genome shotgun (WGS) entry which is preliminary data.</text>
</comment>
<organism evidence="2 3">
    <name type="scientific">Trichonephila inaurata madagascariensis</name>
    <dbReference type="NCBI Taxonomy" id="2747483"/>
    <lineage>
        <taxon>Eukaryota</taxon>
        <taxon>Metazoa</taxon>
        <taxon>Ecdysozoa</taxon>
        <taxon>Arthropoda</taxon>
        <taxon>Chelicerata</taxon>
        <taxon>Arachnida</taxon>
        <taxon>Araneae</taxon>
        <taxon>Araneomorphae</taxon>
        <taxon>Entelegynae</taxon>
        <taxon>Araneoidea</taxon>
        <taxon>Nephilidae</taxon>
        <taxon>Trichonephila</taxon>
        <taxon>Trichonephila inaurata</taxon>
    </lineage>
</organism>
<evidence type="ECO:0000256" key="1">
    <source>
        <dbReference type="SAM" id="SignalP"/>
    </source>
</evidence>
<accession>A0A8X6MBA7</accession>
<dbReference type="EMBL" id="BMAV01025654">
    <property type="protein sequence ID" value="GFS43386.1"/>
    <property type="molecule type" value="Genomic_DNA"/>
</dbReference>
<feature type="chain" id="PRO_5036486542" description="DUF19 domain-containing protein" evidence="1">
    <location>
        <begin position="18"/>
        <end position="227"/>
    </location>
</feature>
<protein>
    <recommendedName>
        <fullName evidence="4">DUF19 domain-containing protein</fullName>
    </recommendedName>
</protein>